<dbReference type="PANTHER" id="PTHR34353:SF3">
    <property type="entry name" value="CRISPR-ASSOCIATED ENDONUCLEASE CAS1"/>
    <property type="match status" value="1"/>
</dbReference>
<protein>
    <recommendedName>
        <fullName evidence="8">CRISPR-associated endonuclease Cas1</fullName>
        <ecNumber evidence="8">3.1.-.-</ecNumber>
    </recommendedName>
</protein>
<comment type="similarity">
    <text evidence="8">Belongs to the CRISPR-associated endonuclease Cas1 family.</text>
</comment>
<dbReference type="NCBIfam" id="TIGR00287">
    <property type="entry name" value="cas1"/>
    <property type="match status" value="1"/>
</dbReference>
<evidence type="ECO:0000256" key="1">
    <source>
        <dbReference type="ARBA" id="ARBA00022722"/>
    </source>
</evidence>
<dbReference type="OrthoDB" id="9777847at2"/>
<evidence type="ECO:0000256" key="3">
    <source>
        <dbReference type="ARBA" id="ARBA00022759"/>
    </source>
</evidence>
<dbReference type="GO" id="GO:0043571">
    <property type="term" value="P:maintenance of CRISPR repeat elements"/>
    <property type="evidence" value="ECO:0007669"/>
    <property type="project" value="UniProtKB-UniRule"/>
</dbReference>
<dbReference type="Pfam" id="PF01867">
    <property type="entry name" value="Cas_Cas1"/>
    <property type="match status" value="2"/>
</dbReference>
<evidence type="ECO:0000256" key="2">
    <source>
        <dbReference type="ARBA" id="ARBA00022723"/>
    </source>
</evidence>
<keyword evidence="4 8" id="KW-0378">Hydrolase</keyword>
<dbReference type="GO" id="GO:0016787">
    <property type="term" value="F:hydrolase activity"/>
    <property type="evidence" value="ECO:0007669"/>
    <property type="project" value="UniProtKB-KW"/>
</dbReference>
<accession>A0A1Q9JKA6</accession>
<evidence type="ECO:0000256" key="8">
    <source>
        <dbReference type="HAMAP-Rule" id="MF_01470"/>
    </source>
</evidence>
<dbReference type="Gene3D" id="3.100.10.20">
    <property type="entry name" value="CRISPR-associated endonuclease Cas1, N-terminal domain"/>
    <property type="match status" value="1"/>
</dbReference>
<feature type="binding site" evidence="8">
    <location>
        <position position="223"/>
    </location>
    <ligand>
        <name>Mn(2+)</name>
        <dbReference type="ChEBI" id="CHEBI:29035"/>
    </ligand>
</feature>
<evidence type="ECO:0000256" key="6">
    <source>
        <dbReference type="ARBA" id="ARBA00023118"/>
    </source>
</evidence>
<keyword evidence="8" id="KW-0464">Manganese</keyword>
<dbReference type="GO" id="GO:0046872">
    <property type="term" value="F:metal ion binding"/>
    <property type="evidence" value="ECO:0007669"/>
    <property type="project" value="UniProtKB-UniRule"/>
</dbReference>
<dbReference type="InterPro" id="IPR042211">
    <property type="entry name" value="CRISPR-assoc_Cas1_N"/>
</dbReference>
<dbReference type="GO" id="GO:0003677">
    <property type="term" value="F:DNA binding"/>
    <property type="evidence" value="ECO:0007669"/>
    <property type="project" value="UniProtKB-KW"/>
</dbReference>
<keyword evidence="3 8" id="KW-0255">Endonuclease</keyword>
<dbReference type="InterPro" id="IPR042206">
    <property type="entry name" value="CRISPR-assoc_Cas1_C"/>
</dbReference>
<comment type="subunit">
    <text evidence="8">Homodimer, forms a heterotetramer with a Cas2 homodimer.</text>
</comment>
<dbReference type="PANTHER" id="PTHR34353">
    <property type="entry name" value="CRISPR-ASSOCIATED ENDONUCLEASE CAS1 1"/>
    <property type="match status" value="1"/>
</dbReference>
<evidence type="ECO:0000256" key="5">
    <source>
        <dbReference type="ARBA" id="ARBA00022842"/>
    </source>
</evidence>
<dbReference type="InterPro" id="IPR019851">
    <property type="entry name" value="CRISPR-assoc_Cas1_ECOLI"/>
</dbReference>
<evidence type="ECO:0000256" key="4">
    <source>
        <dbReference type="ARBA" id="ARBA00022801"/>
    </source>
</evidence>
<dbReference type="NCBIfam" id="TIGR03638">
    <property type="entry name" value="cas1_ECOLI"/>
    <property type="match status" value="1"/>
</dbReference>
<dbReference type="Proteomes" id="UP000187404">
    <property type="component" value="Unassembled WGS sequence"/>
</dbReference>
<evidence type="ECO:0000313" key="10">
    <source>
        <dbReference type="Proteomes" id="UP000187404"/>
    </source>
</evidence>
<name>A0A1Q9JKA6_9FIRM</name>
<dbReference type="AlphaFoldDB" id="A0A1Q9JKA6"/>
<dbReference type="GO" id="GO:0004520">
    <property type="term" value="F:DNA endonuclease activity"/>
    <property type="evidence" value="ECO:0007669"/>
    <property type="project" value="InterPro"/>
</dbReference>
<dbReference type="EMBL" id="MJIE01000001">
    <property type="protein sequence ID" value="OLR56648.1"/>
    <property type="molecule type" value="Genomic_DNA"/>
</dbReference>
<dbReference type="EC" id="3.1.-.-" evidence="8"/>
<comment type="function">
    <text evidence="8">CRISPR (clustered regularly interspaced short palindromic repeat), is an adaptive immune system that provides protection against mobile genetic elements (viruses, transposable elements and conjugative plasmids). CRISPR clusters contain spacers, sequences complementary to antecedent mobile elements, and target invading nucleic acids. CRISPR clusters are transcribed and processed into CRISPR RNA (crRNA). Acts as a dsDNA endonuclease. Involved in the integration of spacer DNA into the CRISPR cassette.</text>
</comment>
<keyword evidence="2 8" id="KW-0479">Metal-binding</keyword>
<dbReference type="CDD" id="cd09719">
    <property type="entry name" value="Cas1_I-E"/>
    <property type="match status" value="1"/>
</dbReference>
<dbReference type="InterPro" id="IPR002729">
    <property type="entry name" value="CRISPR-assoc_Cas1"/>
</dbReference>
<proteinExistence type="inferred from homology"/>
<keyword evidence="6 8" id="KW-0051">Antiviral defense</keyword>
<feature type="binding site" evidence="8">
    <location>
        <position position="210"/>
    </location>
    <ligand>
        <name>Mn(2+)</name>
        <dbReference type="ChEBI" id="CHEBI:29035"/>
    </ligand>
</feature>
<dbReference type="InterPro" id="IPR050646">
    <property type="entry name" value="Cas1"/>
</dbReference>
<comment type="cofactor">
    <cofactor evidence="8">
        <name>Mg(2+)</name>
        <dbReference type="ChEBI" id="CHEBI:18420"/>
    </cofactor>
    <cofactor evidence="8">
        <name>Mn(2+)</name>
        <dbReference type="ChEBI" id="CHEBI:29035"/>
    </cofactor>
</comment>
<dbReference type="GO" id="GO:0051607">
    <property type="term" value="P:defense response to virus"/>
    <property type="evidence" value="ECO:0007669"/>
    <property type="project" value="UniProtKB-UniRule"/>
</dbReference>
<organism evidence="9 10">
    <name type="scientific">Hornefia porci</name>
    <dbReference type="NCBI Taxonomy" id="2652292"/>
    <lineage>
        <taxon>Bacteria</taxon>
        <taxon>Bacillati</taxon>
        <taxon>Bacillota</taxon>
        <taxon>Clostridia</taxon>
        <taxon>Peptostreptococcales</taxon>
        <taxon>Anaerovoracaceae</taxon>
        <taxon>Hornefia</taxon>
    </lineage>
</organism>
<evidence type="ECO:0000313" key="9">
    <source>
        <dbReference type="EMBL" id="OLR56648.1"/>
    </source>
</evidence>
<dbReference type="Gene3D" id="1.20.120.920">
    <property type="entry name" value="CRISPR-associated endonuclease Cas1, C-terminal domain"/>
    <property type="match status" value="1"/>
</dbReference>
<dbReference type="STRING" id="1261640.BHK98_11560"/>
<reference evidence="9 10" key="1">
    <citation type="journal article" date="2016" name="Appl. Environ. Microbiol.">
        <title>Function and Phylogeny of Bacterial Butyryl Coenzyme A:Acetate Transferases and Their Diversity in the Proximal Colon of Swine.</title>
        <authorList>
            <person name="Trachsel J."/>
            <person name="Bayles D.O."/>
            <person name="Looft T."/>
            <person name="Levine U.Y."/>
            <person name="Allen H.K."/>
        </authorList>
    </citation>
    <scope>NUCLEOTIDE SEQUENCE [LARGE SCALE GENOMIC DNA]</scope>
    <source>
        <strain evidence="9 10">68-3-10</strain>
    </source>
</reference>
<keyword evidence="7 8" id="KW-0238">DNA-binding</keyword>
<dbReference type="RefSeq" id="WP_075714424.1">
    <property type="nucleotide sequence ID" value="NZ_MJIE01000001.1"/>
</dbReference>
<sequence length="310" mass="34676">MAYAKTKLPQLPRASDRVTFIYVEHARINRNDGAVTVAENRGIVRIPAAMIGILLLGPGTDISHRAMELLGDTGTSVAWVGEHGIRQYAHGRSLSRTSRFLEKQAKLVSNTRTRLQVARSMYQMRFPEEDVSELTMQQLRAKEGARIRRLYRRISQEYGVRWDGRKYDPEDYQGGDPVNQALSSANVALYGLAYSAVSALGMASGLGFVHTGHDLSFVYDIADLYKAEITIPIAFRIASEYEPGDDVGRIARQNVRDAFSDGKTFARIVRDIQFLIGIGAQEDEQIIVDPLNLWDDKEGTIKYGVNYSEV</sequence>
<comment type="caution">
    <text evidence="9">The sequence shown here is derived from an EMBL/GenBank/DDBJ whole genome shotgun (WGS) entry which is preliminary data.</text>
</comment>
<feature type="binding site" evidence="8">
    <location>
        <position position="143"/>
    </location>
    <ligand>
        <name>Mn(2+)</name>
        <dbReference type="ChEBI" id="CHEBI:29035"/>
    </ligand>
</feature>
<gene>
    <name evidence="8" type="primary">cas1</name>
    <name evidence="9" type="ORF">BHK98_11560</name>
</gene>
<keyword evidence="1 8" id="KW-0540">Nuclease</keyword>
<evidence type="ECO:0000256" key="7">
    <source>
        <dbReference type="ARBA" id="ARBA00023125"/>
    </source>
</evidence>
<keyword evidence="5 8" id="KW-0460">Magnesium</keyword>
<dbReference type="HAMAP" id="MF_01470">
    <property type="entry name" value="Cas1"/>
    <property type="match status" value="1"/>
</dbReference>
<dbReference type="InterPro" id="IPR033641">
    <property type="entry name" value="Cas1_I-E"/>
</dbReference>
<keyword evidence="10" id="KW-1185">Reference proteome</keyword>